<feature type="compositionally biased region" description="Polar residues" evidence="1">
    <location>
        <begin position="1"/>
        <end position="10"/>
    </location>
</feature>
<gene>
    <name evidence="2" type="ORF">METZ01_LOCUS404817</name>
</gene>
<organism evidence="2">
    <name type="scientific">marine metagenome</name>
    <dbReference type="NCBI Taxonomy" id="408172"/>
    <lineage>
        <taxon>unclassified sequences</taxon>
        <taxon>metagenomes</taxon>
        <taxon>ecological metagenomes</taxon>
    </lineage>
</organism>
<feature type="region of interest" description="Disordered" evidence="1">
    <location>
        <begin position="66"/>
        <end position="90"/>
    </location>
</feature>
<dbReference type="EMBL" id="UINC01155863">
    <property type="protein sequence ID" value="SVD51963.1"/>
    <property type="molecule type" value="Genomic_DNA"/>
</dbReference>
<evidence type="ECO:0000313" key="2">
    <source>
        <dbReference type="EMBL" id="SVD51963.1"/>
    </source>
</evidence>
<proteinExistence type="predicted"/>
<name>A0A382VZM9_9ZZZZ</name>
<feature type="non-terminal residue" evidence="2">
    <location>
        <position position="1"/>
    </location>
</feature>
<sequence length="124" mass="13939">ESGPCLSSSVADHPLRPARDRRLGEPLPHQLANPTWAYPDARGPKVPLFEPKLSCGISHRFQWLSPTSGQFPRHYSPVRRSPPNKSPEGSMLSLPLDLHVLGLPPAFNLSHDQTLQLKFWLNEY</sequence>
<accession>A0A382VZM9</accession>
<reference evidence="2" key="1">
    <citation type="submission" date="2018-05" db="EMBL/GenBank/DDBJ databases">
        <authorList>
            <person name="Lanie J.A."/>
            <person name="Ng W.-L."/>
            <person name="Kazmierczak K.M."/>
            <person name="Andrzejewski T.M."/>
            <person name="Davidsen T.M."/>
            <person name="Wayne K.J."/>
            <person name="Tettelin H."/>
            <person name="Glass J.I."/>
            <person name="Rusch D."/>
            <person name="Podicherti R."/>
            <person name="Tsui H.-C.T."/>
            <person name="Winkler M.E."/>
        </authorList>
    </citation>
    <scope>NUCLEOTIDE SEQUENCE</scope>
</reference>
<dbReference type="AlphaFoldDB" id="A0A382VZM9"/>
<feature type="region of interest" description="Disordered" evidence="1">
    <location>
        <begin position="1"/>
        <end position="36"/>
    </location>
</feature>
<protein>
    <submittedName>
        <fullName evidence="2">Uncharacterized protein</fullName>
    </submittedName>
</protein>
<evidence type="ECO:0000256" key="1">
    <source>
        <dbReference type="SAM" id="MobiDB-lite"/>
    </source>
</evidence>
<feature type="compositionally biased region" description="Basic and acidic residues" evidence="1">
    <location>
        <begin position="13"/>
        <end position="24"/>
    </location>
</feature>